<keyword evidence="4" id="KW-1133">Transmembrane helix</keyword>
<proteinExistence type="predicted"/>
<comment type="subcellular location">
    <subcellularLocation>
        <location evidence="1">Cell surface</location>
    </subcellularLocation>
</comment>
<accession>A0A8J3EMX0</accession>
<evidence type="ECO:0000313" key="5">
    <source>
        <dbReference type="EMBL" id="GGH86061.1"/>
    </source>
</evidence>
<dbReference type="EMBL" id="BMFV01000030">
    <property type="protein sequence ID" value="GGH86061.1"/>
    <property type="molecule type" value="Genomic_DNA"/>
</dbReference>
<keyword evidence="6" id="KW-1185">Reference proteome</keyword>
<dbReference type="Pfam" id="PF07963">
    <property type="entry name" value="N_methyl"/>
    <property type="match status" value="1"/>
</dbReference>
<protein>
    <recommendedName>
        <fullName evidence="7">Prepilin-type N-terminal cleavage/methylation domain-containing protein</fullName>
    </recommendedName>
</protein>
<dbReference type="GO" id="GO:0030420">
    <property type="term" value="P:establishment of competence for transformation"/>
    <property type="evidence" value="ECO:0007669"/>
    <property type="project" value="UniProtKB-KW"/>
</dbReference>
<comment type="caution">
    <text evidence="5">The sequence shown here is derived from an EMBL/GenBank/DDBJ whole genome shotgun (WGS) entry which is preliminary data.</text>
</comment>
<dbReference type="Gene3D" id="3.30.700.10">
    <property type="entry name" value="Glycoprotein, Type 4 Pilin"/>
    <property type="match status" value="1"/>
</dbReference>
<dbReference type="AlphaFoldDB" id="A0A8J3EMX0"/>
<keyword evidence="4" id="KW-0812">Transmembrane</keyword>
<name>A0A8J3EMX0_9BACL</name>
<dbReference type="RefSeq" id="WP_188498480.1">
    <property type="nucleotide sequence ID" value="NZ_BMFV01000030.1"/>
</dbReference>
<evidence type="ECO:0000256" key="1">
    <source>
        <dbReference type="ARBA" id="ARBA00004241"/>
    </source>
</evidence>
<reference evidence="5" key="1">
    <citation type="journal article" date="2014" name="Int. J. Syst. Evol. Microbiol.">
        <title>Complete genome sequence of Corynebacterium casei LMG S-19264T (=DSM 44701T), isolated from a smear-ripened cheese.</title>
        <authorList>
            <consortium name="US DOE Joint Genome Institute (JGI-PGF)"/>
            <person name="Walter F."/>
            <person name="Albersmeier A."/>
            <person name="Kalinowski J."/>
            <person name="Ruckert C."/>
        </authorList>
    </citation>
    <scope>NUCLEOTIDE SEQUENCE</scope>
    <source>
        <strain evidence="5">CGMCC 1.12777</strain>
    </source>
</reference>
<organism evidence="5 6">
    <name type="scientific">Pullulanibacillus pueri</name>
    <dbReference type="NCBI Taxonomy" id="1437324"/>
    <lineage>
        <taxon>Bacteria</taxon>
        <taxon>Bacillati</taxon>
        <taxon>Bacillota</taxon>
        <taxon>Bacilli</taxon>
        <taxon>Bacillales</taxon>
        <taxon>Sporolactobacillaceae</taxon>
        <taxon>Pullulanibacillus</taxon>
    </lineage>
</organism>
<evidence type="ECO:0000313" key="6">
    <source>
        <dbReference type="Proteomes" id="UP000656813"/>
    </source>
</evidence>
<dbReference type="PROSITE" id="PS00409">
    <property type="entry name" value="PROKAR_NTER_METHYL"/>
    <property type="match status" value="1"/>
</dbReference>
<dbReference type="SUPFAM" id="SSF54523">
    <property type="entry name" value="Pili subunits"/>
    <property type="match status" value="1"/>
</dbReference>
<evidence type="ECO:0000256" key="4">
    <source>
        <dbReference type="SAM" id="Phobius"/>
    </source>
</evidence>
<evidence type="ECO:0008006" key="7">
    <source>
        <dbReference type="Google" id="ProtNLM"/>
    </source>
</evidence>
<feature type="region of interest" description="Disordered" evidence="3">
    <location>
        <begin position="107"/>
        <end position="139"/>
    </location>
</feature>
<dbReference type="InterPro" id="IPR012902">
    <property type="entry name" value="N_methyl_site"/>
</dbReference>
<dbReference type="NCBIfam" id="TIGR02532">
    <property type="entry name" value="IV_pilin_GFxxxE"/>
    <property type="match status" value="1"/>
</dbReference>
<sequence length="139" mass="15101">MRKLLKSQKGFTLVELLAVIVILAIIAAIAVPSVGHLISKSKDNAKVAEAIEIISASKTYVAAENDQLSFNDNTASITEEQLAPYIDNLKDNSWTITVTKDANTESYSYSINDHDDPVSDAHSNSASEQQLLDYNTGND</sequence>
<dbReference type="InterPro" id="IPR045584">
    <property type="entry name" value="Pilin-like"/>
</dbReference>
<dbReference type="GO" id="GO:0009986">
    <property type="term" value="C:cell surface"/>
    <property type="evidence" value="ECO:0007669"/>
    <property type="project" value="UniProtKB-SubCell"/>
</dbReference>
<feature type="transmembrane region" description="Helical" evidence="4">
    <location>
        <begin position="12"/>
        <end position="31"/>
    </location>
</feature>
<gene>
    <name evidence="5" type="ORF">GCM10007096_32890</name>
</gene>
<evidence type="ECO:0000256" key="3">
    <source>
        <dbReference type="SAM" id="MobiDB-lite"/>
    </source>
</evidence>
<feature type="compositionally biased region" description="Polar residues" evidence="3">
    <location>
        <begin position="121"/>
        <end position="139"/>
    </location>
</feature>
<evidence type="ECO:0000256" key="2">
    <source>
        <dbReference type="ARBA" id="ARBA00023287"/>
    </source>
</evidence>
<keyword evidence="4" id="KW-0472">Membrane</keyword>
<reference evidence="5" key="2">
    <citation type="submission" date="2020-09" db="EMBL/GenBank/DDBJ databases">
        <authorList>
            <person name="Sun Q."/>
            <person name="Zhou Y."/>
        </authorList>
    </citation>
    <scope>NUCLEOTIDE SEQUENCE</scope>
    <source>
        <strain evidence="5">CGMCC 1.12777</strain>
    </source>
</reference>
<dbReference type="Proteomes" id="UP000656813">
    <property type="component" value="Unassembled WGS sequence"/>
</dbReference>
<keyword evidence="2" id="KW-0178">Competence</keyword>